<dbReference type="SUPFAM" id="SSF53187">
    <property type="entry name" value="Zn-dependent exopeptidases"/>
    <property type="match status" value="1"/>
</dbReference>
<reference evidence="5 6" key="1">
    <citation type="journal article" date="2015" name="Genome Announc.">
        <title>Expanding the biotechnology potential of lactobacilli through comparative genomics of 213 strains and associated genera.</title>
        <authorList>
            <person name="Sun Z."/>
            <person name="Harris H.M."/>
            <person name="McCann A."/>
            <person name="Guo C."/>
            <person name="Argimon S."/>
            <person name="Zhang W."/>
            <person name="Yang X."/>
            <person name="Jeffery I.B."/>
            <person name="Cooney J.C."/>
            <person name="Kagawa T.F."/>
            <person name="Liu W."/>
            <person name="Song Y."/>
            <person name="Salvetti E."/>
            <person name="Wrobel A."/>
            <person name="Rasinkangas P."/>
            <person name="Parkhill J."/>
            <person name="Rea M.C."/>
            <person name="O'Sullivan O."/>
            <person name="Ritari J."/>
            <person name="Douillard F.P."/>
            <person name="Paul Ross R."/>
            <person name="Yang R."/>
            <person name="Briner A.E."/>
            <person name="Felis G.E."/>
            <person name="de Vos W.M."/>
            <person name="Barrangou R."/>
            <person name="Klaenhammer T.R."/>
            <person name="Caufield P.W."/>
            <person name="Cui Y."/>
            <person name="Zhang H."/>
            <person name="O'Toole P.W."/>
        </authorList>
    </citation>
    <scope>NUCLEOTIDE SEQUENCE [LARGE SCALE GENOMIC DNA]</scope>
    <source>
        <strain evidence="5 6">DSM 20178</strain>
    </source>
</reference>
<dbReference type="Gene3D" id="3.40.630.10">
    <property type="entry name" value="Zn peptidases"/>
    <property type="match status" value="1"/>
</dbReference>
<dbReference type="eggNOG" id="COG0624">
    <property type="taxonomic scope" value="Bacteria"/>
</dbReference>
<dbReference type="GO" id="GO:0008233">
    <property type="term" value="F:peptidase activity"/>
    <property type="evidence" value="ECO:0007669"/>
    <property type="project" value="UniProtKB-KW"/>
</dbReference>
<feature type="domain" description="Peptidase M20 dimerisation" evidence="4">
    <location>
        <begin position="17"/>
        <end position="173"/>
    </location>
</feature>
<dbReference type="AlphaFoldDB" id="A0A0R1EL50"/>
<dbReference type="PANTHER" id="PTHR43270">
    <property type="entry name" value="BETA-ALA-HIS DIPEPTIDASE"/>
    <property type="match status" value="1"/>
</dbReference>
<evidence type="ECO:0000256" key="2">
    <source>
        <dbReference type="ARBA" id="ARBA00022723"/>
    </source>
</evidence>
<dbReference type="EMBL" id="AZCT01000026">
    <property type="protein sequence ID" value="KRK09989.1"/>
    <property type="molecule type" value="Genomic_DNA"/>
</dbReference>
<dbReference type="PANTHER" id="PTHR43270:SF8">
    <property type="entry name" value="DI- AND TRIPEPTIDASE DUG2-RELATED"/>
    <property type="match status" value="1"/>
</dbReference>
<dbReference type="Pfam" id="PF07687">
    <property type="entry name" value="M20_dimer"/>
    <property type="match status" value="1"/>
</dbReference>
<comment type="caution">
    <text evidence="5">The sequence shown here is derived from an EMBL/GenBank/DDBJ whole genome shotgun (WGS) entry which is preliminary data.</text>
</comment>
<evidence type="ECO:0000313" key="6">
    <source>
        <dbReference type="Proteomes" id="UP000051984"/>
    </source>
</evidence>
<name>A0A0R1EL50_LACZE</name>
<dbReference type="GO" id="GO:0006508">
    <property type="term" value="P:proteolysis"/>
    <property type="evidence" value="ECO:0007669"/>
    <property type="project" value="UniProtKB-KW"/>
</dbReference>
<evidence type="ECO:0000256" key="1">
    <source>
        <dbReference type="ARBA" id="ARBA00022670"/>
    </source>
</evidence>
<dbReference type="GO" id="GO:0005829">
    <property type="term" value="C:cytosol"/>
    <property type="evidence" value="ECO:0007669"/>
    <property type="project" value="TreeGrafter"/>
</dbReference>
<dbReference type="GO" id="GO:0046872">
    <property type="term" value="F:metal ion binding"/>
    <property type="evidence" value="ECO:0007669"/>
    <property type="project" value="UniProtKB-KW"/>
</dbReference>
<protein>
    <submittedName>
        <fullName evidence="5">Peptidase M20</fullName>
    </submittedName>
</protein>
<dbReference type="GO" id="GO:0009089">
    <property type="term" value="P:lysine biosynthetic process via diaminopimelate"/>
    <property type="evidence" value="ECO:0007669"/>
    <property type="project" value="TreeGrafter"/>
</dbReference>
<organism evidence="5 6">
    <name type="scientific">Lacticaseibacillus zeae DSM 20178 = KCTC 3804</name>
    <dbReference type="NCBI Taxonomy" id="1423816"/>
    <lineage>
        <taxon>Bacteria</taxon>
        <taxon>Bacillati</taxon>
        <taxon>Bacillota</taxon>
        <taxon>Bacilli</taxon>
        <taxon>Lactobacillales</taxon>
        <taxon>Lactobacillaceae</taxon>
        <taxon>Lacticaseibacillus</taxon>
    </lineage>
</organism>
<dbReference type="Proteomes" id="UP000051984">
    <property type="component" value="Unassembled WGS sequence"/>
</dbReference>
<evidence type="ECO:0000256" key="3">
    <source>
        <dbReference type="ARBA" id="ARBA00022801"/>
    </source>
</evidence>
<dbReference type="GO" id="GO:0009014">
    <property type="term" value="F:succinyl-diaminopimelate desuccinylase activity"/>
    <property type="evidence" value="ECO:0007669"/>
    <property type="project" value="TreeGrafter"/>
</dbReference>
<evidence type="ECO:0000259" key="4">
    <source>
        <dbReference type="Pfam" id="PF07687"/>
    </source>
</evidence>
<proteinExistence type="predicted"/>
<sequence length="278" mass="30027">MTDGSMNANGAHVLRLGNRGLFGLRLTAKTATHANHSGNAGNVITNPVNLLHELSGKLYDFTNQRVLIPGFYDGVEPPTAQEMTWIDDLPFDAGKVADVFGTQLTTTDKTAYYKKLMFEPSFNINGMAAGNTGTDVKTIIPNSAFVSIDMRLVGGQNLETIKSGVETLLAPYLAGGTLNYAVTGAIPPTVVHPSDGDLDAFNQAAREAHVPLLIEPRMPGTDPNYVWTDILGVPVFTVPLANFDQNNHAPNENITEDAFTSSIRFMEKLITAYKERGS</sequence>
<dbReference type="InterPro" id="IPR011650">
    <property type="entry name" value="Peptidase_M20_dimer"/>
</dbReference>
<dbReference type="InterPro" id="IPR051458">
    <property type="entry name" value="Cyt/Met_Dipeptidase"/>
</dbReference>
<keyword evidence="2" id="KW-0479">Metal-binding</keyword>
<keyword evidence="3" id="KW-0378">Hydrolase</keyword>
<dbReference type="Gene3D" id="3.30.70.360">
    <property type="match status" value="1"/>
</dbReference>
<dbReference type="PATRIC" id="fig|1423816.3.peg.1997"/>
<accession>A0A0R1EL50</accession>
<evidence type="ECO:0000313" key="5">
    <source>
        <dbReference type="EMBL" id="KRK09989.1"/>
    </source>
</evidence>
<keyword evidence="1" id="KW-0645">Protease</keyword>
<gene>
    <name evidence="5" type="ORF">FD51_GL001923</name>
</gene>